<feature type="compositionally biased region" description="Basic and acidic residues" evidence="1">
    <location>
        <begin position="11"/>
        <end position="24"/>
    </location>
</feature>
<comment type="caution">
    <text evidence="2">The sequence shown here is derived from an EMBL/GenBank/DDBJ whole genome shotgun (WGS) entry which is preliminary data.</text>
</comment>
<name>A0ABN1B0P1_9SPHN</name>
<gene>
    <name evidence="2" type="ORF">GCM10009096_32990</name>
</gene>
<protein>
    <recommendedName>
        <fullName evidence="4">DUF465 domain-containing protein</fullName>
    </recommendedName>
</protein>
<dbReference type="InterPro" id="IPR038444">
    <property type="entry name" value="DUF465_sf"/>
</dbReference>
<proteinExistence type="predicted"/>
<dbReference type="Proteomes" id="UP001500713">
    <property type="component" value="Unassembled WGS sequence"/>
</dbReference>
<evidence type="ECO:0008006" key="4">
    <source>
        <dbReference type="Google" id="ProtNLM"/>
    </source>
</evidence>
<dbReference type="InterPro" id="IPR007420">
    <property type="entry name" value="DUF465"/>
</dbReference>
<keyword evidence="3" id="KW-1185">Reference proteome</keyword>
<evidence type="ECO:0000313" key="3">
    <source>
        <dbReference type="Proteomes" id="UP001500713"/>
    </source>
</evidence>
<organism evidence="2 3">
    <name type="scientific">Parasphingorhabdus litoris</name>
    <dbReference type="NCBI Taxonomy" id="394733"/>
    <lineage>
        <taxon>Bacteria</taxon>
        <taxon>Pseudomonadati</taxon>
        <taxon>Pseudomonadota</taxon>
        <taxon>Alphaproteobacteria</taxon>
        <taxon>Sphingomonadales</taxon>
        <taxon>Sphingomonadaceae</taxon>
        <taxon>Parasphingorhabdus</taxon>
    </lineage>
</organism>
<dbReference type="EMBL" id="BAAAEM010000003">
    <property type="protein sequence ID" value="GAA0487501.1"/>
    <property type="molecule type" value="Genomic_DNA"/>
</dbReference>
<accession>A0ABN1B0P1</accession>
<reference evidence="2 3" key="1">
    <citation type="journal article" date="2019" name="Int. J. Syst. Evol. Microbiol.">
        <title>The Global Catalogue of Microorganisms (GCM) 10K type strain sequencing project: providing services to taxonomists for standard genome sequencing and annotation.</title>
        <authorList>
            <consortium name="The Broad Institute Genomics Platform"/>
            <consortium name="The Broad Institute Genome Sequencing Center for Infectious Disease"/>
            <person name="Wu L."/>
            <person name="Ma J."/>
        </authorList>
    </citation>
    <scope>NUCLEOTIDE SEQUENCE [LARGE SCALE GENOMIC DNA]</scope>
    <source>
        <strain evidence="2 3">JCM 14162</strain>
    </source>
</reference>
<dbReference type="Pfam" id="PF04325">
    <property type="entry name" value="DUF465"/>
    <property type="match status" value="1"/>
</dbReference>
<feature type="region of interest" description="Disordered" evidence="1">
    <location>
        <begin position="1"/>
        <end position="24"/>
    </location>
</feature>
<evidence type="ECO:0000313" key="2">
    <source>
        <dbReference type="EMBL" id="GAA0487501.1"/>
    </source>
</evidence>
<dbReference type="Gene3D" id="6.10.280.50">
    <property type="match status" value="1"/>
</dbReference>
<dbReference type="RefSeq" id="WP_229955808.1">
    <property type="nucleotide sequence ID" value="NZ_BAAAEM010000003.1"/>
</dbReference>
<sequence length="52" mass="6043">MDQNHVSALRGKHEALDRKISEEEARPVPDTIRIHDLKKQKLRLKEELLADA</sequence>
<evidence type="ECO:0000256" key="1">
    <source>
        <dbReference type="SAM" id="MobiDB-lite"/>
    </source>
</evidence>